<evidence type="ECO:0000256" key="1">
    <source>
        <dbReference type="SAM" id="MobiDB-lite"/>
    </source>
</evidence>
<reference evidence="2 3" key="1">
    <citation type="submission" date="2021-06" db="EMBL/GenBank/DDBJ databases">
        <title>Caerostris extrusa draft genome.</title>
        <authorList>
            <person name="Kono N."/>
            <person name="Arakawa K."/>
        </authorList>
    </citation>
    <scope>NUCLEOTIDE SEQUENCE [LARGE SCALE GENOMIC DNA]</scope>
</reference>
<keyword evidence="3" id="KW-1185">Reference proteome</keyword>
<name>A0AAV4X9W9_CAEEX</name>
<accession>A0AAV4X9W9</accession>
<dbReference type="AlphaFoldDB" id="A0AAV4X9W9"/>
<protein>
    <submittedName>
        <fullName evidence="2">Uncharacterized protein</fullName>
    </submittedName>
</protein>
<proteinExistence type="predicted"/>
<feature type="compositionally biased region" description="Basic and acidic residues" evidence="1">
    <location>
        <begin position="1"/>
        <end position="13"/>
    </location>
</feature>
<feature type="compositionally biased region" description="Polar residues" evidence="1">
    <location>
        <begin position="20"/>
        <end position="30"/>
    </location>
</feature>
<dbReference type="Proteomes" id="UP001054945">
    <property type="component" value="Unassembled WGS sequence"/>
</dbReference>
<comment type="caution">
    <text evidence="2">The sequence shown here is derived from an EMBL/GenBank/DDBJ whole genome shotgun (WGS) entry which is preliminary data.</text>
</comment>
<organism evidence="2 3">
    <name type="scientific">Caerostris extrusa</name>
    <name type="common">Bark spider</name>
    <name type="synonym">Caerostris bankana</name>
    <dbReference type="NCBI Taxonomy" id="172846"/>
    <lineage>
        <taxon>Eukaryota</taxon>
        <taxon>Metazoa</taxon>
        <taxon>Ecdysozoa</taxon>
        <taxon>Arthropoda</taxon>
        <taxon>Chelicerata</taxon>
        <taxon>Arachnida</taxon>
        <taxon>Araneae</taxon>
        <taxon>Araneomorphae</taxon>
        <taxon>Entelegynae</taxon>
        <taxon>Araneoidea</taxon>
        <taxon>Araneidae</taxon>
        <taxon>Caerostris</taxon>
    </lineage>
</organism>
<evidence type="ECO:0000313" key="2">
    <source>
        <dbReference type="EMBL" id="GIY91870.1"/>
    </source>
</evidence>
<evidence type="ECO:0000313" key="3">
    <source>
        <dbReference type="Proteomes" id="UP001054945"/>
    </source>
</evidence>
<feature type="region of interest" description="Disordered" evidence="1">
    <location>
        <begin position="1"/>
        <end position="32"/>
    </location>
</feature>
<dbReference type="EMBL" id="BPLR01017464">
    <property type="protein sequence ID" value="GIY91870.1"/>
    <property type="molecule type" value="Genomic_DNA"/>
</dbReference>
<gene>
    <name evidence="2" type="ORF">CEXT_765881</name>
</gene>
<sequence length="119" mass="13697">MFTFVEEEKEKNISARRMNRNPSLPQSRVSSHPIWEGSLHPFSQRSRSSFSFPAPFAENGQSRSTPLLFILFHQTGRRKDLLAEHFSPVKLSAGLKKGIVFRLFSSFSDKSAQFFYILN</sequence>